<evidence type="ECO:0000256" key="1">
    <source>
        <dbReference type="SAM" id="Coils"/>
    </source>
</evidence>
<feature type="region of interest" description="Disordered" evidence="2">
    <location>
        <begin position="241"/>
        <end position="268"/>
    </location>
</feature>
<sequence>MADFLPPAPAPLPDAIKAIPLRVDESKRQSLTAVADTDLYASSSRVDTAQYVTSIGTDENDEDEITQPQFDESERGWKDRSRQFGAPQRFFDEMAASTKEEDPFKETRSRKIADREDEYRARRRLRKLSPPRADPFSASTAPAATAPRHKQPRPEPAGTSTAPPPAGDEHPGDIRSYKEVLKEAMLDREHQELLNKLKVQQEEKAAATDQNREVLRKKYEDELRAAQEERKRAAAAPIVVPGEEKKRRRPLPPGVKPPEYLPPPDAAPPSRPWRLLVFKRSTQLESHLLGTDRSFFFLGRCPDLVDVTLEHPSASKVHAVIQFRRVESGDVRPFLLDLGSTNGTQLDGAAIPAQQHVAVTNKSVFKFGMSMREYVLAPEGAQ</sequence>
<organism evidence="4 5">
    <name type="scientific">Paratrimastix pyriformis</name>
    <dbReference type="NCBI Taxonomy" id="342808"/>
    <lineage>
        <taxon>Eukaryota</taxon>
        <taxon>Metamonada</taxon>
        <taxon>Preaxostyla</taxon>
        <taxon>Paratrimastigidae</taxon>
        <taxon>Paratrimastix</taxon>
    </lineage>
</organism>
<proteinExistence type="predicted"/>
<dbReference type="PANTHER" id="PTHR23308">
    <property type="entry name" value="NUCLEAR INHIBITOR OF PROTEIN PHOSPHATASE-1"/>
    <property type="match status" value="1"/>
</dbReference>
<keyword evidence="5" id="KW-1185">Reference proteome</keyword>
<feature type="region of interest" description="Disordered" evidence="2">
    <location>
        <begin position="53"/>
        <end position="178"/>
    </location>
</feature>
<feature type="compositionally biased region" description="Basic and acidic residues" evidence="2">
    <location>
        <begin position="98"/>
        <end position="120"/>
    </location>
</feature>
<name>A0ABQ8UBJ4_9EUKA</name>
<dbReference type="InterPro" id="IPR000253">
    <property type="entry name" value="FHA_dom"/>
</dbReference>
<comment type="caution">
    <text evidence="4">The sequence shown here is derived from an EMBL/GenBank/DDBJ whole genome shotgun (WGS) entry which is preliminary data.</text>
</comment>
<dbReference type="InterPro" id="IPR050923">
    <property type="entry name" value="Cell_Proc_Reg/RNA_Proc"/>
</dbReference>
<dbReference type="InterPro" id="IPR008984">
    <property type="entry name" value="SMAD_FHA_dom_sf"/>
</dbReference>
<feature type="coiled-coil region" evidence="1">
    <location>
        <begin position="183"/>
        <end position="236"/>
    </location>
</feature>
<gene>
    <name evidence="4" type="ORF">PAPYR_8050</name>
</gene>
<dbReference type="PROSITE" id="PS50006">
    <property type="entry name" value="FHA_DOMAIN"/>
    <property type="match status" value="1"/>
</dbReference>
<dbReference type="SUPFAM" id="SSF49879">
    <property type="entry name" value="SMAD/FHA domain"/>
    <property type="match status" value="1"/>
</dbReference>
<keyword evidence="1" id="KW-0175">Coiled coil</keyword>
<reference evidence="4" key="1">
    <citation type="journal article" date="2022" name="bioRxiv">
        <title>Genomics of Preaxostyla Flagellates Illuminates Evolutionary Transitions and the Path Towards Mitochondrial Loss.</title>
        <authorList>
            <person name="Novak L.V.F."/>
            <person name="Treitli S.C."/>
            <person name="Pyrih J."/>
            <person name="Halakuc P."/>
            <person name="Pipaliya S.V."/>
            <person name="Vacek V."/>
            <person name="Brzon O."/>
            <person name="Soukal P."/>
            <person name="Eme L."/>
            <person name="Dacks J.B."/>
            <person name="Karnkowska A."/>
            <person name="Elias M."/>
            <person name="Hampl V."/>
        </authorList>
    </citation>
    <scope>NUCLEOTIDE SEQUENCE</scope>
    <source>
        <strain evidence="4">RCP-MX</strain>
    </source>
</reference>
<accession>A0ABQ8UBJ4</accession>
<protein>
    <submittedName>
        <fullName evidence="4">Smad nuclear-interacting protein 1</fullName>
    </submittedName>
</protein>
<evidence type="ECO:0000256" key="2">
    <source>
        <dbReference type="SAM" id="MobiDB-lite"/>
    </source>
</evidence>
<evidence type="ECO:0000313" key="4">
    <source>
        <dbReference type="EMBL" id="KAJ4456655.1"/>
    </source>
</evidence>
<dbReference type="SMART" id="SM00240">
    <property type="entry name" value="FHA"/>
    <property type="match status" value="1"/>
</dbReference>
<dbReference type="Proteomes" id="UP001141327">
    <property type="component" value="Unassembled WGS sequence"/>
</dbReference>
<feature type="compositionally biased region" description="Basic and acidic residues" evidence="2">
    <location>
        <begin position="167"/>
        <end position="178"/>
    </location>
</feature>
<dbReference type="Pfam" id="PF00498">
    <property type="entry name" value="FHA"/>
    <property type="match status" value="1"/>
</dbReference>
<feature type="compositionally biased region" description="Basic and acidic residues" evidence="2">
    <location>
        <begin position="72"/>
        <end position="82"/>
    </location>
</feature>
<feature type="compositionally biased region" description="Pro residues" evidence="2">
    <location>
        <begin position="251"/>
        <end position="268"/>
    </location>
</feature>
<dbReference type="EMBL" id="JAPMOS010000064">
    <property type="protein sequence ID" value="KAJ4456655.1"/>
    <property type="molecule type" value="Genomic_DNA"/>
</dbReference>
<feature type="compositionally biased region" description="Low complexity" evidence="2">
    <location>
        <begin position="137"/>
        <end position="146"/>
    </location>
</feature>
<dbReference type="Gene3D" id="2.60.200.20">
    <property type="match status" value="1"/>
</dbReference>
<evidence type="ECO:0000259" key="3">
    <source>
        <dbReference type="PROSITE" id="PS50006"/>
    </source>
</evidence>
<evidence type="ECO:0000313" key="5">
    <source>
        <dbReference type="Proteomes" id="UP001141327"/>
    </source>
</evidence>
<feature type="domain" description="FHA" evidence="3">
    <location>
        <begin position="296"/>
        <end position="351"/>
    </location>
</feature>